<evidence type="ECO:0000313" key="2">
    <source>
        <dbReference type="Proteomes" id="UP001150941"/>
    </source>
</evidence>
<dbReference type="AlphaFoldDB" id="A0A9W9NUN0"/>
<dbReference type="GeneID" id="83204214"/>
<sequence>MGNYYSLPADSLTFKPPKGAVFEEVPLTLEVDEIDPPPAAIVDRAKIYPEFKENGRIFRNPVLYAQFCLLLKICYEVHE</sequence>
<dbReference type="RefSeq" id="XP_058329801.1">
    <property type="nucleotide sequence ID" value="XM_058476911.1"/>
</dbReference>
<name>A0A9W9NUN0_9EURO</name>
<proteinExistence type="predicted"/>
<gene>
    <name evidence="1" type="ORF">N7468_007615</name>
</gene>
<protein>
    <submittedName>
        <fullName evidence="1">Uncharacterized protein</fullName>
    </submittedName>
</protein>
<organism evidence="1 2">
    <name type="scientific">Penicillium chermesinum</name>
    <dbReference type="NCBI Taxonomy" id="63820"/>
    <lineage>
        <taxon>Eukaryota</taxon>
        <taxon>Fungi</taxon>
        <taxon>Dikarya</taxon>
        <taxon>Ascomycota</taxon>
        <taxon>Pezizomycotina</taxon>
        <taxon>Eurotiomycetes</taxon>
        <taxon>Eurotiomycetidae</taxon>
        <taxon>Eurotiales</taxon>
        <taxon>Aspergillaceae</taxon>
        <taxon>Penicillium</taxon>
    </lineage>
</organism>
<accession>A0A9W9NUN0</accession>
<dbReference type="EMBL" id="JAPQKS010000005">
    <property type="protein sequence ID" value="KAJ5226390.1"/>
    <property type="molecule type" value="Genomic_DNA"/>
</dbReference>
<dbReference type="Proteomes" id="UP001150941">
    <property type="component" value="Unassembled WGS sequence"/>
</dbReference>
<reference evidence="1" key="2">
    <citation type="journal article" date="2023" name="IMA Fungus">
        <title>Comparative genomic study of the Penicillium genus elucidates a diverse pangenome and 15 lateral gene transfer events.</title>
        <authorList>
            <person name="Petersen C."/>
            <person name="Sorensen T."/>
            <person name="Nielsen M.R."/>
            <person name="Sondergaard T.E."/>
            <person name="Sorensen J.L."/>
            <person name="Fitzpatrick D.A."/>
            <person name="Frisvad J.C."/>
            <person name="Nielsen K.L."/>
        </authorList>
    </citation>
    <scope>NUCLEOTIDE SEQUENCE</scope>
    <source>
        <strain evidence="1">IBT 19713</strain>
    </source>
</reference>
<evidence type="ECO:0000313" key="1">
    <source>
        <dbReference type="EMBL" id="KAJ5226390.1"/>
    </source>
</evidence>
<keyword evidence="2" id="KW-1185">Reference proteome</keyword>
<comment type="caution">
    <text evidence="1">The sequence shown here is derived from an EMBL/GenBank/DDBJ whole genome shotgun (WGS) entry which is preliminary data.</text>
</comment>
<reference evidence="1" key="1">
    <citation type="submission" date="2022-11" db="EMBL/GenBank/DDBJ databases">
        <authorList>
            <person name="Petersen C."/>
        </authorList>
    </citation>
    <scope>NUCLEOTIDE SEQUENCE</scope>
    <source>
        <strain evidence="1">IBT 19713</strain>
    </source>
</reference>